<dbReference type="RefSeq" id="WP_207487937.1">
    <property type="nucleotide sequence ID" value="NZ_JADIJS010000001.1"/>
</dbReference>
<sequence>MCQTAAFDYFFVFAVSLICVGKRPARELDEVSVAADLSFFGFRTSRLLRTWPFAMMNTFLLMSGRFRICTGVCSDHCAQDINSITNVDKRRINSKEIYPNMDIPANAHTRSSKAFARASSSRSPRISQPFCASAAFSIVSLAPSHNNRLRYCYSQLPPEMSASRASVVM</sequence>
<dbReference type="EMBL" id="JADIJS010000001">
    <property type="protein sequence ID" value="MBO1039034.1"/>
    <property type="molecule type" value="Genomic_DNA"/>
</dbReference>
<proteinExistence type="predicted"/>
<protein>
    <recommendedName>
        <fullName evidence="3">Secreted protein</fullName>
    </recommendedName>
</protein>
<evidence type="ECO:0000313" key="1">
    <source>
        <dbReference type="EMBL" id="MBO1039034.1"/>
    </source>
</evidence>
<name>A0ABS3JWJ9_9HYPH</name>
<comment type="caution">
    <text evidence="1">The sequence shown here is derived from an EMBL/GenBank/DDBJ whole genome shotgun (WGS) entry which is preliminary data.</text>
</comment>
<keyword evidence="2" id="KW-1185">Reference proteome</keyword>
<organism evidence="1 2">
    <name type="scientific">Brucella pituitosa</name>
    <dbReference type="NCBI Taxonomy" id="571256"/>
    <lineage>
        <taxon>Bacteria</taxon>
        <taxon>Pseudomonadati</taxon>
        <taxon>Pseudomonadota</taxon>
        <taxon>Alphaproteobacteria</taxon>
        <taxon>Hyphomicrobiales</taxon>
        <taxon>Brucellaceae</taxon>
        <taxon>Brucella/Ochrobactrum group</taxon>
        <taxon>Brucella</taxon>
    </lineage>
</organism>
<evidence type="ECO:0008006" key="3">
    <source>
        <dbReference type="Google" id="ProtNLM"/>
    </source>
</evidence>
<evidence type="ECO:0000313" key="2">
    <source>
        <dbReference type="Proteomes" id="UP000718278"/>
    </source>
</evidence>
<dbReference type="Proteomes" id="UP000718278">
    <property type="component" value="Unassembled WGS sequence"/>
</dbReference>
<accession>A0ABS3JWJ9</accession>
<gene>
    <name evidence="1" type="ORF">IPV26_05060</name>
</gene>
<reference evidence="1 2" key="1">
    <citation type="submission" date="2020-10" db="EMBL/GenBank/DDBJ databases">
        <title>Genomic characterization of underground lake bacteria from Wind Cave National Park: Insight into the archetypical LuxI/LuxR and identification of LuxR solos.</title>
        <authorList>
            <person name="Wengert P.C."/>
            <person name="Savka M.A."/>
        </authorList>
    </citation>
    <scope>NUCLEOTIDE SEQUENCE [LARGE SCALE GENOMIC DNA]</scope>
    <source>
        <strain evidence="1 2">SD316</strain>
    </source>
</reference>